<proteinExistence type="predicted"/>
<reference evidence="1" key="1">
    <citation type="submission" date="2018-02" db="EMBL/GenBank/DDBJ databases">
        <title>Rhizophora mucronata_Transcriptome.</title>
        <authorList>
            <person name="Meera S.P."/>
            <person name="Sreeshan A."/>
            <person name="Augustine A."/>
        </authorList>
    </citation>
    <scope>NUCLEOTIDE SEQUENCE</scope>
    <source>
        <tissue evidence="1">Leaf</tissue>
    </source>
</reference>
<dbReference type="EMBL" id="GGEC01072057">
    <property type="protein sequence ID" value="MBX52541.1"/>
    <property type="molecule type" value="Transcribed_RNA"/>
</dbReference>
<sequence>MSRMACMRLRIADVMKMLMMSSKITESIISSGDPKSWQAIIIIA</sequence>
<accession>A0A2P2PD20</accession>
<organism evidence="1">
    <name type="scientific">Rhizophora mucronata</name>
    <name type="common">Asiatic mangrove</name>
    <dbReference type="NCBI Taxonomy" id="61149"/>
    <lineage>
        <taxon>Eukaryota</taxon>
        <taxon>Viridiplantae</taxon>
        <taxon>Streptophyta</taxon>
        <taxon>Embryophyta</taxon>
        <taxon>Tracheophyta</taxon>
        <taxon>Spermatophyta</taxon>
        <taxon>Magnoliopsida</taxon>
        <taxon>eudicotyledons</taxon>
        <taxon>Gunneridae</taxon>
        <taxon>Pentapetalae</taxon>
        <taxon>rosids</taxon>
        <taxon>fabids</taxon>
        <taxon>Malpighiales</taxon>
        <taxon>Rhizophoraceae</taxon>
        <taxon>Rhizophora</taxon>
    </lineage>
</organism>
<evidence type="ECO:0000313" key="1">
    <source>
        <dbReference type="EMBL" id="MBX52541.1"/>
    </source>
</evidence>
<name>A0A2P2PD20_RHIMU</name>
<protein>
    <submittedName>
        <fullName evidence="1">Uncharacterized protein</fullName>
    </submittedName>
</protein>
<dbReference type="AlphaFoldDB" id="A0A2P2PD20"/>